<accession>A0AAD6HWT6</accession>
<evidence type="ECO:0000313" key="3">
    <source>
        <dbReference type="EMBL" id="KAJ5740821.1"/>
    </source>
</evidence>
<dbReference type="InterPro" id="IPR052761">
    <property type="entry name" value="Fungal_Detox/Toxin_TFs"/>
</dbReference>
<sequence>MSERALKRLKPTPGMAETPAVLSTLPLDNMLYEVHRLLGPTWCLAPYNTLLPSYLKPPSSRIQAEDLDFLIRKGALDTPPRALREEILKAYIRHVHPHMPFLDLSVFSDAIFNGSVGFREKEGISLLLFQAVMFAGAFFVDLKHLYAAGFLSRRNALEILFERARTLHDFDSEDDELAIVQSLLLMTYWYENPQRNKDGRHWISVCISLACKIDLHLQSSNPENSSQKFRSLLWWSIFTRDRMIAFGLQQPPLIKNEVYLPMEVPTVESLGIFDLRSFKGYAGGCYKANRELFGGIFIEKIKLCRCIRDDMFSWDIQGNRPIGGPSRSESRKESLLASKEGLQSWLEELPSKIKFQPKPSIPPSDGELIFHIHCAWLWMAYSDIHSTVHRQLEFLSEDSEIPRQLSLTASESPVLCGAVEMTEVVHDLCVKHLIHYLPCSSVPMILRAGIIHIQRMCTGDAEVERSGLKGLLQCLSALKQLSRVYGSALFLVSILGGEQTEALNSSTPKDILKKFDIETLDRLTLGFAESTGPTILKIREPYDVDVIAQLKSRRTDLCY</sequence>
<dbReference type="Proteomes" id="UP001215712">
    <property type="component" value="Unassembled WGS sequence"/>
</dbReference>
<gene>
    <name evidence="3" type="ORF">N7493_000693</name>
</gene>
<reference evidence="3" key="1">
    <citation type="journal article" date="2023" name="IMA Fungus">
        <title>Comparative genomic study of the Penicillium genus elucidates a diverse pangenome and 15 lateral gene transfer events.</title>
        <authorList>
            <person name="Petersen C."/>
            <person name="Sorensen T."/>
            <person name="Nielsen M.R."/>
            <person name="Sondergaard T.E."/>
            <person name="Sorensen J.L."/>
            <person name="Fitzpatrick D.A."/>
            <person name="Frisvad J.C."/>
            <person name="Nielsen K.L."/>
        </authorList>
    </citation>
    <scope>NUCLEOTIDE SEQUENCE</scope>
    <source>
        <strain evidence="3">IBT 17514</strain>
    </source>
</reference>
<dbReference type="Pfam" id="PF04082">
    <property type="entry name" value="Fungal_trans"/>
    <property type="match status" value="1"/>
</dbReference>
<dbReference type="PANTHER" id="PTHR47425:SF3">
    <property type="entry name" value="ZN(II)2CYS6 TRANSCRIPTION FACTOR (EUROFUNG)"/>
    <property type="match status" value="1"/>
</dbReference>
<dbReference type="AlphaFoldDB" id="A0AAD6HWT6"/>
<name>A0AAD6HWT6_9EURO</name>
<dbReference type="GO" id="GO:0008270">
    <property type="term" value="F:zinc ion binding"/>
    <property type="evidence" value="ECO:0007669"/>
    <property type="project" value="InterPro"/>
</dbReference>
<evidence type="ECO:0000256" key="1">
    <source>
        <dbReference type="ARBA" id="ARBA00023242"/>
    </source>
</evidence>
<dbReference type="GO" id="GO:0003677">
    <property type="term" value="F:DNA binding"/>
    <property type="evidence" value="ECO:0007669"/>
    <property type="project" value="InterPro"/>
</dbReference>
<dbReference type="SMART" id="SM00906">
    <property type="entry name" value="Fungal_trans"/>
    <property type="match status" value="1"/>
</dbReference>
<dbReference type="EMBL" id="JAQJAN010000001">
    <property type="protein sequence ID" value="KAJ5740821.1"/>
    <property type="molecule type" value="Genomic_DNA"/>
</dbReference>
<feature type="domain" description="Xylanolytic transcriptional activator regulatory" evidence="2">
    <location>
        <begin position="199"/>
        <end position="271"/>
    </location>
</feature>
<organism evidence="3 4">
    <name type="scientific">Penicillium malachiteum</name>
    <dbReference type="NCBI Taxonomy" id="1324776"/>
    <lineage>
        <taxon>Eukaryota</taxon>
        <taxon>Fungi</taxon>
        <taxon>Dikarya</taxon>
        <taxon>Ascomycota</taxon>
        <taxon>Pezizomycotina</taxon>
        <taxon>Eurotiomycetes</taxon>
        <taxon>Eurotiomycetidae</taxon>
        <taxon>Eurotiales</taxon>
        <taxon>Aspergillaceae</taxon>
        <taxon>Penicillium</taxon>
    </lineage>
</organism>
<dbReference type="InterPro" id="IPR007219">
    <property type="entry name" value="XnlR_reg_dom"/>
</dbReference>
<keyword evidence="1" id="KW-0539">Nucleus</keyword>
<reference evidence="3" key="2">
    <citation type="submission" date="2023-01" db="EMBL/GenBank/DDBJ databases">
        <authorList>
            <person name="Petersen C."/>
        </authorList>
    </citation>
    <scope>NUCLEOTIDE SEQUENCE</scope>
    <source>
        <strain evidence="3">IBT 17514</strain>
    </source>
</reference>
<evidence type="ECO:0000313" key="4">
    <source>
        <dbReference type="Proteomes" id="UP001215712"/>
    </source>
</evidence>
<protein>
    <recommendedName>
        <fullName evidence="2">Xylanolytic transcriptional activator regulatory domain-containing protein</fullName>
    </recommendedName>
</protein>
<comment type="caution">
    <text evidence="3">The sequence shown here is derived from an EMBL/GenBank/DDBJ whole genome shotgun (WGS) entry which is preliminary data.</text>
</comment>
<evidence type="ECO:0000259" key="2">
    <source>
        <dbReference type="SMART" id="SM00906"/>
    </source>
</evidence>
<proteinExistence type="predicted"/>
<dbReference type="CDD" id="cd12148">
    <property type="entry name" value="fungal_TF_MHR"/>
    <property type="match status" value="1"/>
</dbReference>
<dbReference type="GO" id="GO:0006351">
    <property type="term" value="P:DNA-templated transcription"/>
    <property type="evidence" value="ECO:0007669"/>
    <property type="project" value="InterPro"/>
</dbReference>
<keyword evidence="4" id="KW-1185">Reference proteome</keyword>
<dbReference type="PANTHER" id="PTHR47425">
    <property type="entry name" value="FARB-RELATED"/>
    <property type="match status" value="1"/>
</dbReference>